<accession>A0A1H8EE94</accession>
<dbReference type="InterPro" id="IPR036388">
    <property type="entry name" value="WH-like_DNA-bd_sf"/>
</dbReference>
<feature type="domain" description="Transcription regulator PadR N-terminal" evidence="1">
    <location>
        <begin position="27"/>
        <end position="102"/>
    </location>
</feature>
<reference evidence="4" key="1">
    <citation type="submission" date="2016-10" db="EMBL/GenBank/DDBJ databases">
        <authorList>
            <person name="Varghese N."/>
            <person name="Submissions S."/>
        </authorList>
    </citation>
    <scope>NUCLEOTIDE SEQUENCE [LARGE SCALE GENOMIC DNA]</scope>
    <source>
        <strain evidence="4">DSM 17044</strain>
    </source>
</reference>
<feature type="domain" description="Transcription regulator PadR C-terminal" evidence="2">
    <location>
        <begin position="114"/>
        <end position="195"/>
    </location>
</feature>
<dbReference type="SUPFAM" id="SSF46785">
    <property type="entry name" value="Winged helix' DNA-binding domain"/>
    <property type="match status" value="1"/>
</dbReference>
<evidence type="ECO:0000313" key="3">
    <source>
        <dbReference type="EMBL" id="SEN17078.1"/>
    </source>
</evidence>
<dbReference type="Gene3D" id="6.10.140.190">
    <property type="match status" value="1"/>
</dbReference>
<sequence length="214" mass="24590">MVHLYQADISVREEVTVARESTCQFAILGMLCREPMSGYGLRQAIARTVGHFWQESYGNLYPALERMEAEGLAALDREERSPGGRVRKVYRVTAKGRRVLAEWLRRPVVPHVERNELLLKLFFGARVGPKSSLAHVERSRAEAIELLAALRLIDEDVCGSREDHPELPYWHLSIRAGLLGLEAHLRWCDEAREALQRLAHTKRSTKKKEKRDER</sequence>
<keyword evidence="4" id="KW-1185">Reference proteome</keyword>
<proteinExistence type="predicted"/>
<gene>
    <name evidence="3" type="ORF">SAMN05444354_13271</name>
</gene>
<dbReference type="Pfam" id="PF03551">
    <property type="entry name" value="PadR"/>
    <property type="match status" value="1"/>
</dbReference>
<dbReference type="GO" id="GO:0003677">
    <property type="term" value="F:DNA binding"/>
    <property type="evidence" value="ECO:0007669"/>
    <property type="project" value="UniProtKB-KW"/>
</dbReference>
<evidence type="ECO:0000259" key="2">
    <source>
        <dbReference type="Pfam" id="PF10400"/>
    </source>
</evidence>
<dbReference type="AlphaFoldDB" id="A0A1H8EE94"/>
<evidence type="ECO:0000313" key="4">
    <source>
        <dbReference type="Proteomes" id="UP000182719"/>
    </source>
</evidence>
<dbReference type="Pfam" id="PF10400">
    <property type="entry name" value="Vir_act_alpha_C"/>
    <property type="match status" value="1"/>
</dbReference>
<keyword evidence="3" id="KW-0238">DNA-binding</keyword>
<dbReference type="InterPro" id="IPR036390">
    <property type="entry name" value="WH_DNA-bd_sf"/>
</dbReference>
<name>A0A1H8EE94_STIAU</name>
<dbReference type="InterPro" id="IPR018309">
    <property type="entry name" value="Tscrpt_reg_PadR_C"/>
</dbReference>
<dbReference type="Gene3D" id="1.10.10.10">
    <property type="entry name" value="Winged helix-like DNA-binding domain superfamily/Winged helix DNA-binding domain"/>
    <property type="match status" value="1"/>
</dbReference>
<dbReference type="InterPro" id="IPR005149">
    <property type="entry name" value="Tscrpt_reg_PadR_N"/>
</dbReference>
<protein>
    <submittedName>
        <fullName evidence="3">DNA-binding transcriptional regulator, PadR family</fullName>
    </submittedName>
</protein>
<organism evidence="3 4">
    <name type="scientific">Stigmatella aurantiaca</name>
    <dbReference type="NCBI Taxonomy" id="41"/>
    <lineage>
        <taxon>Bacteria</taxon>
        <taxon>Pseudomonadati</taxon>
        <taxon>Myxococcota</taxon>
        <taxon>Myxococcia</taxon>
        <taxon>Myxococcales</taxon>
        <taxon>Cystobacterineae</taxon>
        <taxon>Archangiaceae</taxon>
        <taxon>Stigmatella</taxon>
    </lineage>
</organism>
<dbReference type="Proteomes" id="UP000182719">
    <property type="component" value="Unassembled WGS sequence"/>
</dbReference>
<dbReference type="EMBL" id="FOAP01000032">
    <property type="protein sequence ID" value="SEN17078.1"/>
    <property type="molecule type" value="Genomic_DNA"/>
</dbReference>
<dbReference type="PANTHER" id="PTHR43252:SF6">
    <property type="entry name" value="NEGATIVE TRANSCRIPTION REGULATOR PADR"/>
    <property type="match status" value="1"/>
</dbReference>
<dbReference type="PANTHER" id="PTHR43252">
    <property type="entry name" value="TRANSCRIPTIONAL REGULATOR YQJI"/>
    <property type="match status" value="1"/>
</dbReference>
<evidence type="ECO:0000259" key="1">
    <source>
        <dbReference type="Pfam" id="PF03551"/>
    </source>
</evidence>